<dbReference type="EMBL" id="CP157947">
    <property type="protein sequence ID" value="XBS67924.1"/>
    <property type="molecule type" value="Genomic_DNA"/>
</dbReference>
<sequence>MTVEITYQCELSEGIHARPAGHIARLCNGFHAEIIWHNTRTVLNGNAKSSLALVSTDTLRYDKCRITLCGCDEKGRCGRAYRSAQESADLRCRTGI</sequence>
<reference evidence="2" key="1">
    <citation type="submission" date="2024-06" db="EMBL/GenBank/DDBJ databases">
        <authorList>
            <person name="Coelho C."/>
            <person name="Bento M."/>
            <person name="Garcia E."/>
            <person name="Camelo A."/>
            <person name="Brandao I."/>
            <person name="Espirito Santo C."/>
            <person name="Trovao J."/>
            <person name="Verissimo A."/>
            <person name="Costa J."/>
            <person name="Tiago I."/>
        </authorList>
    </citation>
    <scope>NUCLEOTIDE SEQUENCE</scope>
    <source>
        <strain evidence="2">KWT182</strain>
    </source>
</reference>
<accession>A0AAU7Q4F6</accession>
<evidence type="ECO:0000313" key="2">
    <source>
        <dbReference type="EMBL" id="XBS67924.1"/>
    </source>
</evidence>
<dbReference type="PROSITE" id="PS51350">
    <property type="entry name" value="PTS_HPR_DOM"/>
    <property type="match status" value="1"/>
</dbReference>
<dbReference type="SUPFAM" id="SSF55594">
    <property type="entry name" value="HPr-like"/>
    <property type="match status" value="1"/>
</dbReference>
<evidence type="ECO:0000259" key="1">
    <source>
        <dbReference type="PROSITE" id="PS51350"/>
    </source>
</evidence>
<dbReference type="Gene3D" id="3.30.1340.10">
    <property type="entry name" value="HPr-like"/>
    <property type="match status" value="1"/>
</dbReference>
<name>A0AAU7Q4F6_9GAMM</name>
<feature type="domain" description="HPr" evidence="1">
    <location>
        <begin position="1"/>
        <end position="96"/>
    </location>
</feature>
<dbReference type="InterPro" id="IPR035895">
    <property type="entry name" value="HPr-like_sf"/>
</dbReference>
<dbReference type="InterPro" id="IPR000032">
    <property type="entry name" value="HPr-like"/>
</dbReference>
<protein>
    <submittedName>
        <fullName evidence="2">HPr family phosphocarrier protein</fullName>
    </submittedName>
</protein>
<organism evidence="2">
    <name type="scientific">Acerihabitans sp. KWT182</name>
    <dbReference type="NCBI Taxonomy" id="3157919"/>
    <lineage>
        <taxon>Bacteria</taxon>
        <taxon>Pseudomonadati</taxon>
        <taxon>Pseudomonadota</taxon>
        <taxon>Gammaproteobacteria</taxon>
        <taxon>Enterobacterales</taxon>
        <taxon>Pectobacteriaceae</taxon>
        <taxon>Acerihabitans</taxon>
    </lineage>
</organism>
<gene>
    <name evidence="2" type="ORF">ABK905_13470</name>
</gene>
<proteinExistence type="predicted"/>
<dbReference type="AlphaFoldDB" id="A0AAU7Q4F6"/>
<dbReference type="CDD" id="cd00367">
    <property type="entry name" value="PTS-HPr_like"/>
    <property type="match status" value="1"/>
</dbReference>
<dbReference type="Pfam" id="PF00381">
    <property type="entry name" value="PTS-HPr"/>
    <property type="match status" value="1"/>
</dbReference>